<keyword evidence="2" id="KW-0812">Transmembrane</keyword>
<sequence length="592" mass="65963">MFILIISTLLKITACERQRIFNVSERTAVGHIIGYLNGTPSHGVNANFYIVYPDSTGETEEEIKKQFSLLFVEGIEIQAVKEVLRMYHQECEIWTNLSDSPDKYLAAEEVSGEIRVLRELDYERRTSYHLIAVPVENRLHGEAIHVVVVISEFAALNSEISLPPAVDNDSLPLSVISYHIISGNVNNAFRLSSKRINSILHVHLVVNGLLDREYRGQYDLTIEAVDGGDPPNSGKMLVNVTVLDANDNAPEFSQSEYSAFIPWNVSMDYVVATACATDPDLGENARVAYSIAKSSADLKLPFQIDGESGVVRVSDPKLLVPGSVYELLIVASDHGQPQPLDSTTFLTITVQKSNQLKLAFDIFWLTDSNKPEIYENVTIGHVIARIAVENAPQKSQLSVSGCDALCVKETDSSSVYLVLVCGSFDREQKSEYNLFFTMRSGEKQLLGVPVFFEVLDTNDNAPKFETSLFRLTFNRSLANHKLVRIQALDLDSGENGRIQYTLSGTNLFEIESDTGILNVRETFDCSLEEYRFRVRAEDSGTPPQSSTVDVIAQIVDSNDGPPLFTKPLYDVTVKEDTEPGTCFLKVRYRFPQ</sequence>
<dbReference type="STRING" id="42156.A0A3P6TNN6"/>
<accession>A0A3P6TNN6</accession>
<dbReference type="OrthoDB" id="6252479at2759"/>
<dbReference type="CDD" id="cd11304">
    <property type="entry name" value="Cadherin_repeat"/>
    <property type="match status" value="4"/>
</dbReference>
<feature type="domain" description="Cadherin" evidence="11">
    <location>
        <begin position="424"/>
        <end position="464"/>
    </location>
</feature>
<dbReference type="PROSITE" id="PS50268">
    <property type="entry name" value="CADHERIN_2"/>
    <property type="match status" value="4"/>
</dbReference>
<feature type="domain" description="Cadherin" evidence="11">
    <location>
        <begin position="142"/>
        <end position="252"/>
    </location>
</feature>
<keyword evidence="3 10" id="KW-0732">Signal</keyword>
<dbReference type="InterPro" id="IPR015919">
    <property type="entry name" value="Cadherin-like_sf"/>
</dbReference>
<feature type="signal peptide" evidence="10">
    <location>
        <begin position="1"/>
        <end position="15"/>
    </location>
</feature>
<dbReference type="Proteomes" id="UP000277928">
    <property type="component" value="Unassembled WGS sequence"/>
</dbReference>
<protein>
    <recommendedName>
        <fullName evidence="11">Cadherin domain-containing protein</fullName>
    </recommendedName>
</protein>
<dbReference type="InterPro" id="IPR050174">
    <property type="entry name" value="Protocadherin/Cadherin-CA"/>
</dbReference>
<keyword evidence="4" id="KW-0677">Repeat</keyword>
<feature type="domain" description="Cadherin" evidence="11">
    <location>
        <begin position="482"/>
        <end position="564"/>
    </location>
</feature>
<dbReference type="FunFam" id="2.60.40.60:FF:000033">
    <property type="entry name" value="FAT atypical cadherin 1"/>
    <property type="match status" value="1"/>
</dbReference>
<dbReference type="AlphaFoldDB" id="A0A3P6TNN6"/>
<dbReference type="PROSITE" id="PS00232">
    <property type="entry name" value="CADHERIN_1"/>
    <property type="match status" value="1"/>
</dbReference>
<dbReference type="GO" id="GO:0005509">
    <property type="term" value="F:calcium ion binding"/>
    <property type="evidence" value="ECO:0007669"/>
    <property type="project" value="UniProtKB-UniRule"/>
</dbReference>
<dbReference type="InterPro" id="IPR020894">
    <property type="entry name" value="Cadherin_CS"/>
</dbReference>
<feature type="domain" description="Cadherin" evidence="11">
    <location>
        <begin position="253"/>
        <end position="373"/>
    </location>
</feature>
<dbReference type="PRINTS" id="PR00205">
    <property type="entry name" value="CADHERIN"/>
</dbReference>
<evidence type="ECO:0000256" key="5">
    <source>
        <dbReference type="ARBA" id="ARBA00022837"/>
    </source>
</evidence>
<dbReference type="Gene3D" id="2.60.40.60">
    <property type="entry name" value="Cadherins"/>
    <property type="match status" value="4"/>
</dbReference>
<evidence type="ECO:0000256" key="2">
    <source>
        <dbReference type="ARBA" id="ARBA00022692"/>
    </source>
</evidence>
<keyword evidence="8" id="KW-0325">Glycoprotein</keyword>
<feature type="chain" id="PRO_5018247046" description="Cadherin domain-containing protein" evidence="10">
    <location>
        <begin position="16"/>
        <end position="592"/>
    </location>
</feature>
<keyword evidence="13" id="KW-1185">Reference proteome</keyword>
<proteinExistence type="predicted"/>
<evidence type="ECO:0000256" key="8">
    <source>
        <dbReference type="ARBA" id="ARBA00023180"/>
    </source>
</evidence>
<keyword evidence="6" id="KW-1133">Transmembrane helix</keyword>
<evidence type="ECO:0000256" key="1">
    <source>
        <dbReference type="ARBA" id="ARBA00004167"/>
    </source>
</evidence>
<dbReference type="PANTHER" id="PTHR24028">
    <property type="entry name" value="CADHERIN-87A"/>
    <property type="match status" value="1"/>
</dbReference>
<keyword evidence="5 9" id="KW-0106">Calcium</keyword>
<dbReference type="GO" id="GO:0005886">
    <property type="term" value="C:plasma membrane"/>
    <property type="evidence" value="ECO:0007669"/>
    <property type="project" value="InterPro"/>
</dbReference>
<evidence type="ECO:0000313" key="13">
    <source>
        <dbReference type="Proteomes" id="UP000277928"/>
    </source>
</evidence>
<dbReference type="OMA" id="YSTQRYE"/>
<evidence type="ECO:0000259" key="11">
    <source>
        <dbReference type="PROSITE" id="PS50268"/>
    </source>
</evidence>
<evidence type="ECO:0000256" key="7">
    <source>
        <dbReference type="ARBA" id="ARBA00023136"/>
    </source>
</evidence>
<dbReference type="FunFam" id="2.60.40.60:FF:000104">
    <property type="entry name" value="cadherin-23 isoform X1"/>
    <property type="match status" value="1"/>
</dbReference>
<dbReference type="SMART" id="SM00112">
    <property type="entry name" value="CA"/>
    <property type="match status" value="4"/>
</dbReference>
<dbReference type="SUPFAM" id="SSF49313">
    <property type="entry name" value="Cadherin-like"/>
    <property type="match status" value="3"/>
</dbReference>
<evidence type="ECO:0000256" key="10">
    <source>
        <dbReference type="SAM" id="SignalP"/>
    </source>
</evidence>
<evidence type="ECO:0000256" key="9">
    <source>
        <dbReference type="PROSITE-ProRule" id="PRU00043"/>
    </source>
</evidence>
<gene>
    <name evidence="12" type="ORF">NLS_LOCUS6884</name>
</gene>
<keyword evidence="7" id="KW-0472">Membrane</keyword>
<dbReference type="EMBL" id="UYRX01000649">
    <property type="protein sequence ID" value="VDK84943.1"/>
    <property type="molecule type" value="Genomic_DNA"/>
</dbReference>
<comment type="subcellular location">
    <subcellularLocation>
        <location evidence="1">Membrane</location>
        <topology evidence="1">Single-pass membrane protein</topology>
    </subcellularLocation>
</comment>
<name>A0A3P6TNN6_LITSI</name>
<dbReference type="InterPro" id="IPR002126">
    <property type="entry name" value="Cadherin-like_dom"/>
</dbReference>
<dbReference type="GO" id="GO:0007156">
    <property type="term" value="P:homophilic cell adhesion via plasma membrane adhesion molecules"/>
    <property type="evidence" value="ECO:0007669"/>
    <property type="project" value="InterPro"/>
</dbReference>
<organism evidence="12 13">
    <name type="scientific">Litomosoides sigmodontis</name>
    <name type="common">Filarial nematode worm</name>
    <dbReference type="NCBI Taxonomy" id="42156"/>
    <lineage>
        <taxon>Eukaryota</taxon>
        <taxon>Metazoa</taxon>
        <taxon>Ecdysozoa</taxon>
        <taxon>Nematoda</taxon>
        <taxon>Chromadorea</taxon>
        <taxon>Rhabditida</taxon>
        <taxon>Spirurina</taxon>
        <taxon>Spiruromorpha</taxon>
        <taxon>Filarioidea</taxon>
        <taxon>Onchocercidae</taxon>
        <taxon>Litomosoides</taxon>
    </lineage>
</organism>
<evidence type="ECO:0000256" key="6">
    <source>
        <dbReference type="ARBA" id="ARBA00022989"/>
    </source>
</evidence>
<evidence type="ECO:0000256" key="4">
    <source>
        <dbReference type="ARBA" id="ARBA00022737"/>
    </source>
</evidence>
<reference evidence="12 13" key="1">
    <citation type="submission" date="2018-08" db="EMBL/GenBank/DDBJ databases">
        <authorList>
            <person name="Laetsch R D."/>
            <person name="Stevens L."/>
            <person name="Kumar S."/>
            <person name="Blaxter L. M."/>
        </authorList>
    </citation>
    <scope>NUCLEOTIDE SEQUENCE [LARGE SCALE GENOMIC DNA]</scope>
</reference>
<dbReference type="PANTHER" id="PTHR24028:SF328">
    <property type="entry name" value="CADHERIN-3"/>
    <property type="match status" value="1"/>
</dbReference>
<dbReference type="Pfam" id="PF00028">
    <property type="entry name" value="Cadherin"/>
    <property type="match status" value="3"/>
</dbReference>
<evidence type="ECO:0000313" key="12">
    <source>
        <dbReference type="EMBL" id="VDK84943.1"/>
    </source>
</evidence>
<evidence type="ECO:0000256" key="3">
    <source>
        <dbReference type="ARBA" id="ARBA00022729"/>
    </source>
</evidence>